<reference evidence="2 3" key="1">
    <citation type="submission" date="2018-06" db="EMBL/GenBank/DDBJ databases">
        <title>Genomic Encyclopedia of Archaeal and Bacterial Type Strains, Phase II (KMG-II): from individual species to whole genera.</title>
        <authorList>
            <person name="Goeker M."/>
        </authorList>
    </citation>
    <scope>NUCLEOTIDE SEQUENCE [LARGE SCALE GENOMIC DNA]</scope>
    <source>
        <strain evidence="2 3">DSM 23446</strain>
    </source>
</reference>
<dbReference type="RefSeq" id="WP_158530589.1">
    <property type="nucleotide sequence ID" value="NZ_QLLK01000008.1"/>
</dbReference>
<dbReference type="EMBL" id="QLLK01000008">
    <property type="protein sequence ID" value="RAI87915.1"/>
    <property type="molecule type" value="Genomic_DNA"/>
</dbReference>
<protein>
    <submittedName>
        <fullName evidence="2">Carboxypeptidase-like protein</fullName>
    </submittedName>
</protein>
<dbReference type="GO" id="GO:0004180">
    <property type="term" value="F:carboxypeptidase activity"/>
    <property type="evidence" value="ECO:0007669"/>
    <property type="project" value="UniProtKB-KW"/>
</dbReference>
<dbReference type="AlphaFoldDB" id="A0A327P6M5"/>
<dbReference type="OrthoDB" id="822112at2"/>
<name>A0A327P6M5_9BACT</name>
<keyword evidence="2" id="KW-0121">Carboxypeptidase</keyword>
<evidence type="ECO:0000256" key="1">
    <source>
        <dbReference type="SAM" id="SignalP"/>
    </source>
</evidence>
<keyword evidence="2" id="KW-0378">Hydrolase</keyword>
<organism evidence="2 3">
    <name type="scientific">Algoriphagus yeomjeoni</name>
    <dbReference type="NCBI Taxonomy" id="291403"/>
    <lineage>
        <taxon>Bacteria</taxon>
        <taxon>Pseudomonadati</taxon>
        <taxon>Bacteroidota</taxon>
        <taxon>Cytophagia</taxon>
        <taxon>Cytophagales</taxon>
        <taxon>Cyclobacteriaceae</taxon>
        <taxon>Algoriphagus</taxon>
    </lineage>
</organism>
<keyword evidence="3" id="KW-1185">Reference proteome</keyword>
<dbReference type="Gene3D" id="2.60.40.1120">
    <property type="entry name" value="Carboxypeptidase-like, regulatory domain"/>
    <property type="match status" value="1"/>
</dbReference>
<feature type="signal peptide" evidence="1">
    <location>
        <begin position="1"/>
        <end position="19"/>
    </location>
</feature>
<evidence type="ECO:0000313" key="2">
    <source>
        <dbReference type="EMBL" id="RAI87915.1"/>
    </source>
</evidence>
<keyword evidence="2" id="KW-0645">Protease</keyword>
<accession>A0A327P6M5</accession>
<proteinExistence type="predicted"/>
<comment type="caution">
    <text evidence="2">The sequence shown here is derived from an EMBL/GenBank/DDBJ whole genome shotgun (WGS) entry which is preliminary data.</text>
</comment>
<dbReference type="InterPro" id="IPR008969">
    <property type="entry name" value="CarboxyPept-like_regulatory"/>
</dbReference>
<evidence type="ECO:0000313" key="3">
    <source>
        <dbReference type="Proteomes" id="UP000249610"/>
    </source>
</evidence>
<dbReference type="SUPFAM" id="SSF49464">
    <property type="entry name" value="Carboxypeptidase regulatory domain-like"/>
    <property type="match status" value="1"/>
</dbReference>
<sequence>MNRSLSLIFFLLTTSICHAQIEVKGTVISEEDGLGLPGVAVVELGTENGTLTDLEGNFQITVSNLNTTLEISFVGFIPKQVDLNGDNSVSIRLKLDCNKDFFDSQTISVYALSGILNNPIGGQLDFAFPTFSRGTFIAGFSYQSDFEDKNFINGKLEYKHFIFNCDLDFDLNWYHRRVNFTDFRSSTNSFETNFNYGNFRLTAGYSNLNFDDRVLDDNSNFSAPVVGFGTWINTVPVRTLLTGKVALYRNRTEIVGEVTFFTKYVELFVNYYQLDSFSELTIGIGKEFGYWLKSQKQYNQQRNNR</sequence>
<gene>
    <name evidence="2" type="ORF">LV83_02832</name>
</gene>
<dbReference type="Pfam" id="PF13715">
    <property type="entry name" value="CarbopepD_reg_2"/>
    <property type="match status" value="1"/>
</dbReference>
<dbReference type="Proteomes" id="UP000249610">
    <property type="component" value="Unassembled WGS sequence"/>
</dbReference>
<feature type="chain" id="PRO_5016401589" evidence="1">
    <location>
        <begin position="20"/>
        <end position="305"/>
    </location>
</feature>
<keyword evidence="1" id="KW-0732">Signal</keyword>